<reference evidence="8" key="1">
    <citation type="submission" date="2016-10" db="EMBL/GenBank/DDBJ databases">
        <authorList>
            <person name="de Groot N.N."/>
        </authorList>
    </citation>
    <scope>NUCLEOTIDE SEQUENCE</scope>
</reference>
<feature type="domain" description="ComEC/Rec2-related protein" evidence="7">
    <location>
        <begin position="157"/>
        <end position="416"/>
    </location>
</feature>
<feature type="transmembrane region" description="Helical" evidence="6">
    <location>
        <begin position="384"/>
        <end position="402"/>
    </location>
</feature>
<dbReference type="GO" id="GO:0005886">
    <property type="term" value="C:plasma membrane"/>
    <property type="evidence" value="ECO:0007669"/>
    <property type="project" value="UniProtKB-SubCell"/>
</dbReference>
<keyword evidence="3 6" id="KW-0812">Transmembrane</keyword>
<evidence type="ECO:0000313" key="8">
    <source>
        <dbReference type="EMBL" id="SHO80924.1"/>
    </source>
</evidence>
<dbReference type="NCBIfam" id="TIGR00360">
    <property type="entry name" value="ComEC_N-term"/>
    <property type="match status" value="1"/>
</dbReference>
<proteinExistence type="predicted"/>
<sequence length="431" mass="50449">MVLEKPQLFSHYREFILLSMMFLTLISIRLFNQYTQYQEFITKPFYYTYANVEYIYQKPHYSILKLHTEEGLTLFSGVANKIDYSNSTLRLEIFPDSNLTFVKYMSGFYIKSRIKKRIKNKPNHLKEFIKNSIKSQHSNSNNNSDMIEFYNAIFLASKISKEFREKIASLGVSHLIALSGLHLTTLWGVIYLLLLYPYKFFQRRFFPYRNALFDVGLISIIILGVYTIFVGSPPSLIRSFVMMLSAWIFLLMGIKIFSFESLALIILLILSIDISYIFSIAFWFSVAGVFYIFLIERYTQNIKNRVVKYTIFPMGIYLFMLPITHIIFYTTNIYQLTSIILSTLFTFFYPVSIFLHIIGFGGVFDEVLIALFKLPSTQISFDMILPLDIFIIYLIISIGAIWSSLSFYLLILVAIINIILLYNWDLIYLGL</sequence>
<organism evidence="8">
    <name type="scientific">hydrothermal vent metagenome</name>
    <dbReference type="NCBI Taxonomy" id="652676"/>
    <lineage>
        <taxon>unclassified sequences</taxon>
        <taxon>metagenomes</taxon>
        <taxon>ecological metagenomes</taxon>
    </lineage>
</organism>
<dbReference type="EMBL" id="FRYL01000021">
    <property type="protein sequence ID" value="SHO80924.1"/>
    <property type="molecule type" value="Genomic_DNA"/>
</dbReference>
<feature type="transmembrane region" description="Helical" evidence="6">
    <location>
        <begin position="276"/>
        <end position="294"/>
    </location>
</feature>
<dbReference type="InterPro" id="IPR052159">
    <property type="entry name" value="Competence_DNA_uptake"/>
</dbReference>
<evidence type="ECO:0000256" key="1">
    <source>
        <dbReference type="ARBA" id="ARBA00004651"/>
    </source>
</evidence>
<comment type="subcellular location">
    <subcellularLocation>
        <location evidence="1">Cell membrane</location>
        <topology evidence="1">Multi-pass membrane protein</topology>
    </subcellularLocation>
</comment>
<dbReference type="Pfam" id="PF03772">
    <property type="entry name" value="Competence"/>
    <property type="match status" value="1"/>
</dbReference>
<dbReference type="AlphaFoldDB" id="A0A1W1EJ78"/>
<evidence type="ECO:0000256" key="3">
    <source>
        <dbReference type="ARBA" id="ARBA00022692"/>
    </source>
</evidence>
<feature type="transmembrane region" description="Helical" evidence="6">
    <location>
        <begin position="408"/>
        <end position="429"/>
    </location>
</feature>
<dbReference type="InterPro" id="IPR004477">
    <property type="entry name" value="ComEC_N"/>
</dbReference>
<evidence type="ECO:0000256" key="6">
    <source>
        <dbReference type="SAM" id="Phobius"/>
    </source>
</evidence>
<evidence type="ECO:0000256" key="2">
    <source>
        <dbReference type="ARBA" id="ARBA00022475"/>
    </source>
</evidence>
<feature type="transmembrane region" description="Helical" evidence="6">
    <location>
        <begin position="244"/>
        <end position="270"/>
    </location>
</feature>
<keyword evidence="2" id="KW-1003">Cell membrane</keyword>
<feature type="transmembrane region" description="Helical" evidence="6">
    <location>
        <begin position="306"/>
        <end position="328"/>
    </location>
</feature>
<feature type="transmembrane region" description="Helical" evidence="6">
    <location>
        <begin position="12"/>
        <end position="31"/>
    </location>
</feature>
<name>A0A1W1EJ78_9ZZZZ</name>
<protein>
    <submittedName>
        <fullName evidence="8">Competence protein</fullName>
    </submittedName>
</protein>
<keyword evidence="4 6" id="KW-1133">Transmembrane helix</keyword>
<accession>A0A1W1EJ78</accession>
<keyword evidence="5 6" id="KW-0472">Membrane</keyword>
<gene>
    <name evidence="8" type="ORF">MNB_SV-15-575</name>
</gene>
<feature type="transmembrane region" description="Helical" evidence="6">
    <location>
        <begin position="211"/>
        <end position="232"/>
    </location>
</feature>
<evidence type="ECO:0000256" key="5">
    <source>
        <dbReference type="ARBA" id="ARBA00023136"/>
    </source>
</evidence>
<dbReference type="PANTHER" id="PTHR30619:SF7">
    <property type="entry name" value="BETA-LACTAMASE DOMAIN PROTEIN"/>
    <property type="match status" value="1"/>
</dbReference>
<evidence type="ECO:0000256" key="4">
    <source>
        <dbReference type="ARBA" id="ARBA00022989"/>
    </source>
</evidence>
<dbReference type="PANTHER" id="PTHR30619">
    <property type="entry name" value="DNA INTERNALIZATION/COMPETENCE PROTEIN COMEC/REC2"/>
    <property type="match status" value="1"/>
</dbReference>
<feature type="transmembrane region" description="Helical" evidence="6">
    <location>
        <begin position="348"/>
        <end position="372"/>
    </location>
</feature>
<feature type="transmembrane region" description="Helical" evidence="6">
    <location>
        <begin position="167"/>
        <end position="191"/>
    </location>
</feature>
<evidence type="ECO:0000259" key="7">
    <source>
        <dbReference type="Pfam" id="PF03772"/>
    </source>
</evidence>